<reference evidence="1 2" key="1">
    <citation type="journal article" date="2022" name="bioRxiv">
        <title>Genomics of Preaxostyla Flagellates Illuminates Evolutionary Transitions and the Path Towards Mitochondrial Loss.</title>
        <authorList>
            <person name="Novak L.V.F."/>
            <person name="Treitli S.C."/>
            <person name="Pyrih J."/>
            <person name="Halakuc P."/>
            <person name="Pipaliya S.V."/>
            <person name="Vacek V."/>
            <person name="Brzon O."/>
            <person name="Soukal P."/>
            <person name="Eme L."/>
            <person name="Dacks J.B."/>
            <person name="Karnkowska A."/>
            <person name="Elias M."/>
            <person name="Hampl V."/>
        </authorList>
    </citation>
    <scope>NUCLEOTIDE SEQUENCE [LARGE SCALE GENOMIC DNA]</scope>
    <source>
        <strain evidence="1">NAU3</strain>
        <tissue evidence="1">Gut</tissue>
    </source>
</reference>
<gene>
    <name evidence="1" type="ORF">BLNAU_13565</name>
</gene>
<evidence type="ECO:0000313" key="2">
    <source>
        <dbReference type="Proteomes" id="UP001281761"/>
    </source>
</evidence>
<dbReference type="EMBL" id="JARBJD010000117">
    <property type="protein sequence ID" value="KAK2951543.1"/>
    <property type="molecule type" value="Genomic_DNA"/>
</dbReference>
<proteinExistence type="predicted"/>
<dbReference type="Proteomes" id="UP001281761">
    <property type="component" value="Unassembled WGS sequence"/>
</dbReference>
<sequence length="281" mass="29884">MKSIKFSLDNSDESRHSKVHSEAARLAVVSTSMLTITDSALAVSPSSSPILISSTNSHSSMMPSSVVISKSLMWNDVGSMRGVVETSSFPSFGGSVWVSIVGCSFDSLRILGNDGIGLSLTRTSLQNVESVGRMSSSLIGCSFVNMSSIGCSHEPHLPHLDQKMLGCVVSLTSSHLSGSTIRDVNTGGSVLCSNSSFSSLLPSPNTDSTTNEEPSIILPDGSEEIFENGNKYRFGWSLNTSVIFTNCHFTRSNCASNVHPLTFDNFEGSITLLSCSFDKAT</sequence>
<comment type="caution">
    <text evidence="1">The sequence shown here is derived from an EMBL/GenBank/DDBJ whole genome shotgun (WGS) entry which is preliminary data.</text>
</comment>
<organism evidence="1 2">
    <name type="scientific">Blattamonas nauphoetae</name>
    <dbReference type="NCBI Taxonomy" id="2049346"/>
    <lineage>
        <taxon>Eukaryota</taxon>
        <taxon>Metamonada</taxon>
        <taxon>Preaxostyla</taxon>
        <taxon>Oxymonadida</taxon>
        <taxon>Blattamonas</taxon>
    </lineage>
</organism>
<protein>
    <submittedName>
        <fullName evidence="1">Uncharacterized protein</fullName>
    </submittedName>
</protein>
<keyword evidence="2" id="KW-1185">Reference proteome</keyword>
<evidence type="ECO:0000313" key="1">
    <source>
        <dbReference type="EMBL" id="KAK2951543.1"/>
    </source>
</evidence>
<accession>A0ABQ9XJM8</accession>
<name>A0ABQ9XJM8_9EUKA</name>